<dbReference type="SUPFAM" id="SSF52788">
    <property type="entry name" value="Phosphotyrosine protein phosphatases I"/>
    <property type="match status" value="1"/>
</dbReference>
<dbReference type="EMBL" id="CP042806">
    <property type="protein sequence ID" value="QEE27909.1"/>
    <property type="molecule type" value="Genomic_DNA"/>
</dbReference>
<evidence type="ECO:0000313" key="3">
    <source>
        <dbReference type="Proteomes" id="UP000321820"/>
    </source>
</evidence>
<sequence length="165" mass="18167">MRRAWMRTVVIAAFVLAFGCVTTSCFAQQTAERQILFVCEHGNVKSLMAASYFNQNIREFNLPYRAVARGSAPDSTTVPAPIVQGLGHDGIDVSTFQPTKVSASDIASPVRIILIGTSLPANLQASSKVRIEQWNDVPPASVDFEATRESLRKHVRELIAQLPRR</sequence>
<evidence type="ECO:0008006" key="4">
    <source>
        <dbReference type="Google" id="ProtNLM"/>
    </source>
</evidence>
<evidence type="ECO:0000256" key="1">
    <source>
        <dbReference type="SAM" id="SignalP"/>
    </source>
</evidence>
<organism evidence="2 3">
    <name type="scientific">Terriglobus albidus</name>
    <dbReference type="NCBI Taxonomy" id="1592106"/>
    <lineage>
        <taxon>Bacteria</taxon>
        <taxon>Pseudomonadati</taxon>
        <taxon>Acidobacteriota</taxon>
        <taxon>Terriglobia</taxon>
        <taxon>Terriglobales</taxon>
        <taxon>Acidobacteriaceae</taxon>
        <taxon>Terriglobus</taxon>
    </lineage>
</organism>
<accession>A0A5B9E813</accession>
<feature type="signal peptide" evidence="1">
    <location>
        <begin position="1"/>
        <end position="27"/>
    </location>
</feature>
<protein>
    <recommendedName>
        <fullName evidence="4">Phosphotyrosine protein phosphatase I domain-containing protein</fullName>
    </recommendedName>
</protein>
<dbReference type="Gene3D" id="3.40.50.2300">
    <property type="match status" value="1"/>
</dbReference>
<dbReference type="OrthoDB" id="122043at2"/>
<reference evidence="2 3" key="1">
    <citation type="submission" date="2019-08" db="EMBL/GenBank/DDBJ databases">
        <title>Complete genome sequence of Terriglobus albidus strain ORNL.</title>
        <authorList>
            <person name="Podar M."/>
        </authorList>
    </citation>
    <scope>NUCLEOTIDE SEQUENCE [LARGE SCALE GENOMIC DNA]</scope>
    <source>
        <strain evidence="2 3">ORNL</strain>
    </source>
</reference>
<gene>
    <name evidence="2" type="ORF">FTW19_07810</name>
</gene>
<dbReference type="KEGG" id="talb:FTW19_07810"/>
<feature type="chain" id="PRO_5022994004" description="Phosphotyrosine protein phosphatase I domain-containing protein" evidence="1">
    <location>
        <begin position="28"/>
        <end position="165"/>
    </location>
</feature>
<keyword evidence="3" id="KW-1185">Reference proteome</keyword>
<dbReference type="AlphaFoldDB" id="A0A5B9E813"/>
<proteinExistence type="predicted"/>
<dbReference type="RefSeq" id="WP_147647099.1">
    <property type="nucleotide sequence ID" value="NZ_CP042806.1"/>
</dbReference>
<name>A0A5B9E813_9BACT</name>
<dbReference type="PROSITE" id="PS51257">
    <property type="entry name" value="PROKAR_LIPOPROTEIN"/>
    <property type="match status" value="1"/>
</dbReference>
<evidence type="ECO:0000313" key="2">
    <source>
        <dbReference type="EMBL" id="QEE27909.1"/>
    </source>
</evidence>
<dbReference type="Proteomes" id="UP000321820">
    <property type="component" value="Chromosome"/>
</dbReference>
<dbReference type="InterPro" id="IPR036196">
    <property type="entry name" value="Ptyr_pPase_sf"/>
</dbReference>
<keyword evidence="1" id="KW-0732">Signal</keyword>